<evidence type="ECO:0000313" key="3">
    <source>
        <dbReference type="Proteomes" id="UP000230002"/>
    </source>
</evidence>
<dbReference type="Gene3D" id="3.30.40.10">
    <property type="entry name" value="Zinc/RING finger domain, C3HC4 (zinc finger)"/>
    <property type="match status" value="1"/>
</dbReference>
<dbReference type="STRING" id="1077348.A0A2G8SM97"/>
<name>A0A2G8SM97_9APHY</name>
<evidence type="ECO:0008006" key="4">
    <source>
        <dbReference type="Google" id="ProtNLM"/>
    </source>
</evidence>
<dbReference type="Proteomes" id="UP000230002">
    <property type="component" value="Unassembled WGS sequence"/>
</dbReference>
<gene>
    <name evidence="2" type="ORF">GSI_02668</name>
</gene>
<protein>
    <recommendedName>
        <fullName evidence="4">RING-type domain-containing protein</fullName>
    </recommendedName>
</protein>
<evidence type="ECO:0000313" key="2">
    <source>
        <dbReference type="EMBL" id="PIL34881.1"/>
    </source>
</evidence>
<comment type="caution">
    <text evidence="2">The sequence shown here is derived from an EMBL/GenBank/DDBJ whole genome shotgun (WGS) entry which is preliminary data.</text>
</comment>
<reference evidence="2 3" key="1">
    <citation type="journal article" date="2015" name="Sci. Rep.">
        <title>Chromosome-level genome map provides insights into diverse defense mechanisms in the medicinal fungus Ganoderma sinense.</title>
        <authorList>
            <person name="Zhu Y."/>
            <person name="Xu J."/>
            <person name="Sun C."/>
            <person name="Zhou S."/>
            <person name="Xu H."/>
            <person name="Nelson D.R."/>
            <person name="Qian J."/>
            <person name="Song J."/>
            <person name="Luo H."/>
            <person name="Xiang L."/>
            <person name="Li Y."/>
            <person name="Xu Z."/>
            <person name="Ji A."/>
            <person name="Wang L."/>
            <person name="Lu S."/>
            <person name="Hayward A."/>
            <person name="Sun W."/>
            <person name="Li X."/>
            <person name="Schwartz D.C."/>
            <person name="Wang Y."/>
            <person name="Chen S."/>
        </authorList>
    </citation>
    <scope>NUCLEOTIDE SEQUENCE [LARGE SCALE GENOMIC DNA]</scope>
    <source>
        <strain evidence="2 3">ZZ0214-1</strain>
    </source>
</reference>
<dbReference type="OrthoDB" id="8062037at2759"/>
<dbReference type="InterPro" id="IPR013083">
    <property type="entry name" value="Znf_RING/FYVE/PHD"/>
</dbReference>
<dbReference type="SUPFAM" id="SSF57850">
    <property type="entry name" value="RING/U-box"/>
    <property type="match status" value="1"/>
</dbReference>
<dbReference type="AlphaFoldDB" id="A0A2G8SM97"/>
<dbReference type="EMBL" id="AYKW01000004">
    <property type="protein sequence ID" value="PIL34881.1"/>
    <property type="molecule type" value="Genomic_DNA"/>
</dbReference>
<dbReference type="CDD" id="cd16448">
    <property type="entry name" value="RING-H2"/>
    <property type="match status" value="1"/>
</dbReference>
<proteinExistence type="predicted"/>
<keyword evidence="3" id="KW-1185">Reference proteome</keyword>
<organism evidence="2 3">
    <name type="scientific">Ganoderma sinense ZZ0214-1</name>
    <dbReference type="NCBI Taxonomy" id="1077348"/>
    <lineage>
        <taxon>Eukaryota</taxon>
        <taxon>Fungi</taxon>
        <taxon>Dikarya</taxon>
        <taxon>Basidiomycota</taxon>
        <taxon>Agaricomycotina</taxon>
        <taxon>Agaricomycetes</taxon>
        <taxon>Polyporales</taxon>
        <taxon>Polyporaceae</taxon>
        <taxon>Ganoderma</taxon>
    </lineage>
</organism>
<feature type="compositionally biased region" description="Basic and acidic residues" evidence="1">
    <location>
        <begin position="118"/>
        <end position="133"/>
    </location>
</feature>
<sequence>MEVVPQELGLRYEKLRASDTDGVDGCAICQEALVNDPGAPGDPDATEAPPAGPGPTVAFPCAGKHLLHAQCLLACLERNTTCPSCGFDIDPGLRVQMLKHQPLRALQSPQVESMPESRGSEVDTNKSLVRDPSPHVGDSDIDFERDFAPWFNPSNC</sequence>
<feature type="region of interest" description="Disordered" evidence="1">
    <location>
        <begin position="106"/>
        <end position="141"/>
    </location>
</feature>
<accession>A0A2G8SM97</accession>
<evidence type="ECO:0000256" key="1">
    <source>
        <dbReference type="SAM" id="MobiDB-lite"/>
    </source>
</evidence>